<keyword evidence="5" id="KW-1185">Reference proteome</keyword>
<dbReference type="InterPro" id="IPR057237">
    <property type="entry name" value="DUF7915"/>
</dbReference>
<name>A0A8T2S8C4_CERRI</name>
<dbReference type="PANTHER" id="PTHR33913:SF1">
    <property type="entry name" value="DRBM DOMAIN-CONTAINING PROTEIN"/>
    <property type="match status" value="1"/>
</dbReference>
<dbReference type="OrthoDB" id="1909634at2759"/>
<evidence type="ECO:0008006" key="6">
    <source>
        <dbReference type="Google" id="ProtNLM"/>
    </source>
</evidence>
<dbReference type="Gene3D" id="3.30.160.20">
    <property type="match status" value="1"/>
</dbReference>
<dbReference type="CDD" id="cd00048">
    <property type="entry name" value="DSRM_SF"/>
    <property type="match status" value="1"/>
</dbReference>
<dbReference type="InterPro" id="IPR057235">
    <property type="entry name" value="DUF7913"/>
</dbReference>
<feature type="region of interest" description="Disordered" evidence="1">
    <location>
        <begin position="385"/>
        <end position="425"/>
    </location>
</feature>
<dbReference type="Proteomes" id="UP000825935">
    <property type="component" value="Chromosome 21"/>
</dbReference>
<dbReference type="PANTHER" id="PTHR33913">
    <property type="entry name" value="ALEURONE LAYER MORPHOGENESIS PROTEIN"/>
    <property type="match status" value="1"/>
</dbReference>
<dbReference type="Pfam" id="PF25502">
    <property type="entry name" value="DUF7915"/>
    <property type="match status" value="1"/>
</dbReference>
<protein>
    <recommendedName>
        <fullName evidence="6">DRBM domain-containing protein</fullName>
    </recommendedName>
</protein>
<proteinExistence type="predicted"/>
<evidence type="ECO:0000259" key="3">
    <source>
        <dbReference type="Pfam" id="PF25502"/>
    </source>
</evidence>
<dbReference type="SUPFAM" id="SSF54768">
    <property type="entry name" value="dsRNA-binding domain-like"/>
    <property type="match status" value="1"/>
</dbReference>
<evidence type="ECO:0000313" key="4">
    <source>
        <dbReference type="EMBL" id="KAH7314909.1"/>
    </source>
</evidence>
<evidence type="ECO:0000256" key="1">
    <source>
        <dbReference type="SAM" id="MobiDB-lite"/>
    </source>
</evidence>
<reference evidence="4" key="1">
    <citation type="submission" date="2021-08" db="EMBL/GenBank/DDBJ databases">
        <title>WGS assembly of Ceratopteris richardii.</title>
        <authorList>
            <person name="Marchant D.B."/>
            <person name="Chen G."/>
            <person name="Jenkins J."/>
            <person name="Shu S."/>
            <person name="Leebens-Mack J."/>
            <person name="Grimwood J."/>
            <person name="Schmutz J."/>
            <person name="Soltis P."/>
            <person name="Soltis D."/>
            <person name="Chen Z.-H."/>
        </authorList>
    </citation>
    <scope>NUCLEOTIDE SEQUENCE</scope>
    <source>
        <strain evidence="4">Whitten #5841</strain>
        <tissue evidence="4">Leaf</tissue>
    </source>
</reference>
<dbReference type="Pfam" id="PF14709">
    <property type="entry name" value="DND1_DSRM"/>
    <property type="match status" value="1"/>
</dbReference>
<comment type="caution">
    <text evidence="4">The sequence shown here is derived from an EMBL/GenBank/DDBJ whole genome shotgun (WGS) entry which is preliminary data.</text>
</comment>
<dbReference type="AlphaFoldDB" id="A0A8T2S8C4"/>
<dbReference type="EMBL" id="CM035426">
    <property type="protein sequence ID" value="KAH7314909.1"/>
    <property type="molecule type" value="Genomic_DNA"/>
</dbReference>
<evidence type="ECO:0000313" key="5">
    <source>
        <dbReference type="Proteomes" id="UP000825935"/>
    </source>
</evidence>
<dbReference type="OMA" id="KEACDTC"/>
<dbReference type="Pfam" id="PF25500">
    <property type="entry name" value="DUF7913"/>
    <property type="match status" value="1"/>
</dbReference>
<sequence>MTKFITPEQALATLLDTLVSPLLAKLLPFSGIKAIECELSAQMMAVAWVYNYHLCQEITNLEALSWEDICRKGSVLQPKLLKFLGKSETAASEYLTPMEHNIKRACEAVEAIKASSNIKKVTKICVCLLNFRLDKCVLVLGAAAVGTWSLIEKSRYTQATTDGLDGIGLSDEEFAHQAVEEQTGIKTNVLQLEDDFLVNDDLNEGCTKFYIASCSGTFDLCPAVKLEKIGWISLDTVFHNARGFLIEALDSTFRSTPALQYFRLRPFCSYIESWITRKKCGGSLQLVKSRPEKCPIIAWKPEVKPAANHDLKGQGEVSSHQAVLEGSLYQIQGMNDRRQLLNVNGRTVGSSPSRGIASAAQSSMSSKTMLVNQGKDEKRQLLNVNGETVGSSPSRGTGNAAPSSMSSKGRTELSAQSSQNPKELHSKINQMQEPWQKQLNLPVKAVGVGKDIGKTSTQTATVGQNVAVQCTSRNVHEVLIPASRQFEENRVKSNEFIKGISVPMCISAHRDSPESSMRSKRKEETLIFEKEDAHLKMERAYRSIRKKRKILSKKLSDHTVQADELYKQIAECDKHWMTLMGGGKAGLQLAIDVCKEDDDGQISDSRIDCRGTLSQMNYSGPETMKQGDKSKGCFRMLKNSIQRCSIQELNEVCAKNGWAMPSFGVLVQKNNKGNNQYRCKVRIRNNDFELSESGEASDSSRAAKLSAAAYMLSTLHLLKARNTMS</sequence>
<feature type="domain" description="DUF7915" evidence="3">
    <location>
        <begin position="172"/>
        <end position="277"/>
    </location>
</feature>
<evidence type="ECO:0000259" key="2">
    <source>
        <dbReference type="Pfam" id="PF25500"/>
    </source>
</evidence>
<organism evidence="4 5">
    <name type="scientific">Ceratopteris richardii</name>
    <name type="common">Triangle waterfern</name>
    <dbReference type="NCBI Taxonomy" id="49495"/>
    <lineage>
        <taxon>Eukaryota</taxon>
        <taxon>Viridiplantae</taxon>
        <taxon>Streptophyta</taxon>
        <taxon>Embryophyta</taxon>
        <taxon>Tracheophyta</taxon>
        <taxon>Polypodiopsida</taxon>
        <taxon>Polypodiidae</taxon>
        <taxon>Polypodiales</taxon>
        <taxon>Pteridineae</taxon>
        <taxon>Pteridaceae</taxon>
        <taxon>Parkerioideae</taxon>
        <taxon>Ceratopteris</taxon>
    </lineage>
</organism>
<gene>
    <name evidence="4" type="ORF">KP509_21G026800</name>
</gene>
<accession>A0A8T2S8C4</accession>
<feature type="domain" description="DUF7913" evidence="2">
    <location>
        <begin position="6"/>
        <end position="109"/>
    </location>
</feature>